<keyword evidence="1" id="KW-0813">Transport</keyword>
<sequence>MTAAFLQSELANLISDSKRKHVEVKAASEKSLTELKSISVTSETQLAGDLVRKPYFIEPFILALQSSNVKLASTGAACLQRLVASTAIPRTRLSDILQAFEIALPLALEVQLKVLQTLPSLLQLYAADLHGEALARTLNVSADLSGSKLPVISSTAGATFQQLVTTVFERTTTAASSKTHLSENGSEAAHGSDDALKIFLDICALLAEQKPCFVKLGNLAPPAVLETIETLLSEYGAWVLQDANILKACSEWLVPGICTLIENSTNYGVVVRAFRIALIFATQHVQKLPQAVGELLKVIHRTTDRAANSRWKRVLSLEFFKNFCEDFDALRTTFALFDLDSDQPSIVSDLMASLVRTASEDPSLIGLGRFSTTPSTSLHGRDASTDIGALTPSISTPGKPATGISTEWSSVTTACLDMVDRANPPDVPGTYLYTLVLGCVAAFSDGLSKFIMPLSLPNRKSSKREEPEGEESDDSNILRRASMPNNAASQKYQQLINPLDRKDSSKSDSVELCAKMIEVCWPAILAICSTFLNAKLDSYYYHILVRSVQKLSQVSGVLQLDVSRDALLTTLAKASLPVNVSSLMNAYYGTRPALQSDLDAHSEEDDPPVRSPIASTSQNALGPSIQSVNVRNLLCMRALLNLGIALGPTLSLAAWTVILQALEQIEALVASGPGARTSQAYPNKIDDPETSASTNLVTETTAVDTAKRRMVEGTRTYSNRAFSTFCQALWQMIEDVMPSGQRAPMSEETSNDERSAMNGLPRPKMLTHRSLRSISSAHTKSAALEVDVRFVLGMIERLASTNSQRFRNSTAASTTWNLVVDNLLLLHNSSLLPELRLQCVHAINTIVVETCTLATNDDDEVEASAQSFVVVQYGIPALHKQIRNCQRDLAKDSNKADIALKTAQSVLEALYNVVGSCGESLGNGWSEVFNILDTVLSGSQELSSNIEVPLYSAAFKVVLLVVSDFLASLNTSSLAALLKLFDRFAGQQADLNMSLTTSALYWNVATLIIDGTDVLEPFNFDAGASDRLGSSSTLWRGLLLGLQNQSKDSRTDIRNAALRMLAKIIEASVTCMSSMGLNSCLGEVMLPLLEFYSTESGTTWHESAQQELRDIVRIFQAYHELILDEKEPFVKTWLKLSSSLEQLCNLEDLKITTAVFDCLSQVIFSLCKSSKASTFDEDERVLVSTWTLWQKSHPASLKSVEPNETALASYETLLLRILDWKFEAVVSSAEIGNELLKSVRTSVFAARHGQYTLDVRKMSSEQEQSLEVIRKVKSIFHGQEVVFAQFIVELVSDVVERTIPGKLKNDSSSASGRMPTGIAFATACVNELLTILQASTQGQKVWFRLPLEQTLELSAELANTKYSRISLNDNDPLWRKGCSLGVECMSTVRRDIESPSFSVADAAHIEALGPAINTLATATLEATNLDTLPSERRPSVEHIQQDEQFDISKLWTMHTSTVSVHTHSETPVACQKQYVLLFFHHSLVAKPWYNDLAPAFEESPLANITKIRRGSIRSPALPLRREICYEALKCLFDFVDKRRITEDCTAKQKNTLEIAKIAAPYVLLRVAHTLKTFIADQPLRNLEHPHPALQKELHLVLRGYVDLSVFDEAFVQSARDLGCNDEFGNVICKDGKSHLRLLFPLVTKFEQVWRSMPRLKKGLAWQDHAHGQGVEECIMAWRGRVSEGWGPQF</sequence>
<evidence type="ECO:0000259" key="4">
    <source>
        <dbReference type="Pfam" id="PF12783"/>
    </source>
</evidence>
<feature type="domain" description="Mon2/Sec7/BIG1-like dimerisation and cyclophilin-binding" evidence="5">
    <location>
        <begin position="4"/>
        <end position="172"/>
    </location>
</feature>
<evidence type="ECO:0000313" key="6">
    <source>
        <dbReference type="EMBL" id="KAK5091140.1"/>
    </source>
</evidence>
<evidence type="ECO:0000313" key="7">
    <source>
        <dbReference type="Proteomes" id="UP001309876"/>
    </source>
</evidence>
<keyword evidence="2" id="KW-0653">Protein transport</keyword>
<keyword evidence="7" id="KW-1185">Reference proteome</keyword>
<dbReference type="InterPro" id="IPR032691">
    <property type="entry name" value="Mon2/Sec7/BIG1-like_HUS"/>
</dbReference>
<feature type="region of interest" description="Disordered" evidence="3">
    <location>
        <begin position="740"/>
        <end position="762"/>
    </location>
</feature>
<feature type="domain" description="Mon2/Sec7/BIG1-like HUS" evidence="4">
    <location>
        <begin position="193"/>
        <end position="346"/>
    </location>
</feature>
<dbReference type="InterPro" id="IPR032629">
    <property type="entry name" value="DCB_dom"/>
</dbReference>
<evidence type="ECO:0000256" key="1">
    <source>
        <dbReference type="ARBA" id="ARBA00022448"/>
    </source>
</evidence>
<dbReference type="InterPro" id="IPR016024">
    <property type="entry name" value="ARM-type_fold"/>
</dbReference>
<name>A0AAN7YAF6_9EURO</name>
<dbReference type="GO" id="GO:0005794">
    <property type="term" value="C:Golgi apparatus"/>
    <property type="evidence" value="ECO:0007669"/>
    <property type="project" value="UniProtKB-ARBA"/>
</dbReference>
<dbReference type="Proteomes" id="UP001309876">
    <property type="component" value="Unassembled WGS sequence"/>
</dbReference>
<protein>
    <submittedName>
        <fullName evidence="6">Endocytosis and vacuole integrity protein</fullName>
    </submittedName>
</protein>
<evidence type="ECO:0000259" key="5">
    <source>
        <dbReference type="Pfam" id="PF16213"/>
    </source>
</evidence>
<dbReference type="SUPFAM" id="SSF48371">
    <property type="entry name" value="ARM repeat"/>
    <property type="match status" value="1"/>
</dbReference>
<proteinExistence type="predicted"/>
<organism evidence="6 7">
    <name type="scientific">Lithohypha guttulata</name>
    <dbReference type="NCBI Taxonomy" id="1690604"/>
    <lineage>
        <taxon>Eukaryota</taxon>
        <taxon>Fungi</taxon>
        <taxon>Dikarya</taxon>
        <taxon>Ascomycota</taxon>
        <taxon>Pezizomycotina</taxon>
        <taxon>Eurotiomycetes</taxon>
        <taxon>Chaetothyriomycetidae</taxon>
        <taxon>Chaetothyriales</taxon>
        <taxon>Trichomeriaceae</taxon>
        <taxon>Lithohypha</taxon>
    </lineage>
</organism>
<dbReference type="GO" id="GO:0015031">
    <property type="term" value="P:protein transport"/>
    <property type="evidence" value="ECO:0007669"/>
    <property type="project" value="UniProtKB-KW"/>
</dbReference>
<evidence type="ECO:0000256" key="2">
    <source>
        <dbReference type="ARBA" id="ARBA00022927"/>
    </source>
</evidence>
<comment type="caution">
    <text evidence="6">The sequence shown here is derived from an EMBL/GenBank/DDBJ whole genome shotgun (WGS) entry which is preliminary data.</text>
</comment>
<accession>A0AAN7YAF6</accession>
<dbReference type="EMBL" id="JAVRRJ010000001">
    <property type="protein sequence ID" value="KAK5091140.1"/>
    <property type="molecule type" value="Genomic_DNA"/>
</dbReference>
<gene>
    <name evidence="6" type="primary">MON2</name>
    <name evidence="6" type="ORF">LTR05_001320</name>
</gene>
<dbReference type="Pfam" id="PF16213">
    <property type="entry name" value="DCB"/>
    <property type="match status" value="1"/>
</dbReference>
<feature type="region of interest" description="Disordered" evidence="3">
    <location>
        <begin position="458"/>
        <end position="480"/>
    </location>
</feature>
<reference evidence="6 7" key="1">
    <citation type="submission" date="2023-08" db="EMBL/GenBank/DDBJ databases">
        <title>Black Yeasts Isolated from many extreme environments.</title>
        <authorList>
            <person name="Coleine C."/>
            <person name="Stajich J.E."/>
            <person name="Selbmann L."/>
        </authorList>
    </citation>
    <scope>NUCLEOTIDE SEQUENCE [LARGE SCALE GENOMIC DNA]</scope>
    <source>
        <strain evidence="6 7">CCFEE 5910</strain>
    </source>
</reference>
<dbReference type="Pfam" id="PF12783">
    <property type="entry name" value="Sec7-like_HUS"/>
    <property type="match status" value="1"/>
</dbReference>
<feature type="region of interest" description="Disordered" evidence="3">
    <location>
        <begin position="598"/>
        <end position="618"/>
    </location>
</feature>
<evidence type="ECO:0000256" key="3">
    <source>
        <dbReference type="SAM" id="MobiDB-lite"/>
    </source>
</evidence>